<organism evidence="2 3">
    <name type="scientific">Sclerotinia trifoliorum</name>
    <dbReference type="NCBI Taxonomy" id="28548"/>
    <lineage>
        <taxon>Eukaryota</taxon>
        <taxon>Fungi</taxon>
        <taxon>Dikarya</taxon>
        <taxon>Ascomycota</taxon>
        <taxon>Pezizomycotina</taxon>
        <taxon>Leotiomycetes</taxon>
        <taxon>Helotiales</taxon>
        <taxon>Sclerotiniaceae</taxon>
        <taxon>Sclerotinia</taxon>
    </lineage>
</organism>
<name>A0A8H2VLE3_9HELO</name>
<evidence type="ECO:0000313" key="3">
    <source>
        <dbReference type="Proteomes" id="UP000624404"/>
    </source>
</evidence>
<dbReference type="EMBL" id="CAJHIA010000002">
    <property type="protein sequence ID" value="CAD6439257.1"/>
    <property type="molecule type" value="Genomic_DNA"/>
</dbReference>
<dbReference type="AlphaFoldDB" id="A0A8H2VLE3"/>
<dbReference type="OrthoDB" id="3527184at2759"/>
<evidence type="ECO:0000256" key="1">
    <source>
        <dbReference type="SAM" id="Coils"/>
    </source>
</evidence>
<gene>
    <name evidence="2" type="ORF">SCLTRI_LOCUS124</name>
</gene>
<protein>
    <submittedName>
        <fullName evidence="2">9148ef91-e691-4353-a6cc-3910924ca651</fullName>
    </submittedName>
</protein>
<feature type="coiled-coil region" evidence="1">
    <location>
        <begin position="133"/>
        <end position="205"/>
    </location>
</feature>
<sequence length="307" mass="35182">MAKESRMVVLQYSKEKRETIENIINMESVLAQQVVNHGLNIGESASEPKLPIHQSSKIEEALSQIRRVLRNFNCERAIAECLLLAGEALRSLRDPSVAKEGVQISDDQHQSLVKNNGVTETVKPMPIIEHWRKEDFRSRISELTEANQKLSDANIVFEKKNNELISEVDAKEIELSALKDELKRMRENESQLKNVEENLEASRDTTDKALKVFSSLKEKDSRYRDGSLKLKDELETCQAERKEIIKDSKHQNEAWERKHAELFERNEYLKGKITGFKRKLGDVMEDIDNGTPSKKRQGAKLVIDITG</sequence>
<evidence type="ECO:0000313" key="2">
    <source>
        <dbReference type="EMBL" id="CAD6439257.1"/>
    </source>
</evidence>
<proteinExistence type="predicted"/>
<reference evidence="2" key="1">
    <citation type="submission" date="2020-10" db="EMBL/GenBank/DDBJ databases">
        <authorList>
            <person name="Kusch S."/>
        </authorList>
    </citation>
    <scope>NUCLEOTIDE SEQUENCE</scope>
    <source>
        <strain evidence="2">SwB9</strain>
    </source>
</reference>
<comment type="caution">
    <text evidence="2">The sequence shown here is derived from an EMBL/GenBank/DDBJ whole genome shotgun (WGS) entry which is preliminary data.</text>
</comment>
<accession>A0A8H2VLE3</accession>
<dbReference type="Proteomes" id="UP000624404">
    <property type="component" value="Unassembled WGS sequence"/>
</dbReference>
<keyword evidence="3" id="KW-1185">Reference proteome</keyword>
<keyword evidence="1" id="KW-0175">Coiled coil</keyword>